<evidence type="ECO:0008006" key="3">
    <source>
        <dbReference type="Google" id="ProtNLM"/>
    </source>
</evidence>
<proteinExistence type="predicted"/>
<accession>A0A9J5XEP6</accession>
<dbReference type="Gene3D" id="3.60.10.10">
    <property type="entry name" value="Endonuclease/exonuclease/phosphatase"/>
    <property type="match status" value="1"/>
</dbReference>
<evidence type="ECO:0000313" key="1">
    <source>
        <dbReference type="EMBL" id="KAG5586851.1"/>
    </source>
</evidence>
<sequence>MTTLSVHSNVFKLSKHFGACFTGRERLALDMFMKIDQKWFLLNQIYKGGKPNDDGGENSNEARNMILQMNIEEGDARIRGSNNLLLGVDIHVLVETKLKELETDAFRQLWNNRWSGEVHLEAIGRSWGIGELVESGDQMITCKFTGSTQNVTWCLSVVCANCERKELWRELAAVRSLCEGPWVACGDFNEPWLIFQNGLRTWSFSILLYLEGHIHDGGDTIIELPLGLTDFYILSNVRSNSSKLERTYSPWWVQTTTQLLVDGSSRVSEGKLKAGGLLFRTLGLLLTY</sequence>
<keyword evidence="2" id="KW-1185">Reference proteome</keyword>
<dbReference type="EMBL" id="JACXVP010000009">
    <property type="protein sequence ID" value="KAG5586851.1"/>
    <property type="molecule type" value="Genomic_DNA"/>
</dbReference>
<reference evidence="1 2" key="1">
    <citation type="submission" date="2020-09" db="EMBL/GenBank/DDBJ databases">
        <title>De no assembly of potato wild relative species, Solanum commersonii.</title>
        <authorList>
            <person name="Cho K."/>
        </authorList>
    </citation>
    <scope>NUCLEOTIDE SEQUENCE [LARGE SCALE GENOMIC DNA]</scope>
    <source>
        <strain evidence="1">LZ3.2</strain>
        <tissue evidence="1">Leaf</tissue>
    </source>
</reference>
<dbReference type="AlphaFoldDB" id="A0A9J5XEP6"/>
<dbReference type="SUPFAM" id="SSF56219">
    <property type="entry name" value="DNase I-like"/>
    <property type="match status" value="1"/>
</dbReference>
<protein>
    <recommendedName>
        <fullName evidence="3">Endonuclease/exonuclease/phosphatase domain-containing protein</fullName>
    </recommendedName>
</protein>
<evidence type="ECO:0000313" key="2">
    <source>
        <dbReference type="Proteomes" id="UP000824120"/>
    </source>
</evidence>
<dbReference type="OrthoDB" id="1881450at2759"/>
<dbReference type="Proteomes" id="UP000824120">
    <property type="component" value="Chromosome 9"/>
</dbReference>
<comment type="caution">
    <text evidence="1">The sequence shown here is derived from an EMBL/GenBank/DDBJ whole genome shotgun (WGS) entry which is preliminary data.</text>
</comment>
<name>A0A9J5XEP6_SOLCO</name>
<dbReference type="InterPro" id="IPR036691">
    <property type="entry name" value="Endo/exonu/phosph_ase_sf"/>
</dbReference>
<gene>
    <name evidence="1" type="ORF">H5410_047285</name>
</gene>
<organism evidence="1 2">
    <name type="scientific">Solanum commersonii</name>
    <name type="common">Commerson's wild potato</name>
    <name type="synonym">Commerson's nightshade</name>
    <dbReference type="NCBI Taxonomy" id="4109"/>
    <lineage>
        <taxon>Eukaryota</taxon>
        <taxon>Viridiplantae</taxon>
        <taxon>Streptophyta</taxon>
        <taxon>Embryophyta</taxon>
        <taxon>Tracheophyta</taxon>
        <taxon>Spermatophyta</taxon>
        <taxon>Magnoliopsida</taxon>
        <taxon>eudicotyledons</taxon>
        <taxon>Gunneridae</taxon>
        <taxon>Pentapetalae</taxon>
        <taxon>asterids</taxon>
        <taxon>lamiids</taxon>
        <taxon>Solanales</taxon>
        <taxon>Solanaceae</taxon>
        <taxon>Solanoideae</taxon>
        <taxon>Solaneae</taxon>
        <taxon>Solanum</taxon>
    </lineage>
</organism>